<comment type="similarity">
    <text evidence="1">Belongs to the membrane fusion protein (MFP) (TC 8.A.1) family.</text>
</comment>
<dbReference type="EMBL" id="JAALLT010000002">
    <property type="protein sequence ID" value="NGP76120.1"/>
    <property type="molecule type" value="Genomic_DNA"/>
</dbReference>
<dbReference type="PANTHER" id="PTHR30469">
    <property type="entry name" value="MULTIDRUG RESISTANCE PROTEIN MDTA"/>
    <property type="match status" value="1"/>
</dbReference>
<dbReference type="AlphaFoldDB" id="A0A6M1STA1"/>
<dbReference type="InterPro" id="IPR058625">
    <property type="entry name" value="MdtA-like_BSH"/>
</dbReference>
<dbReference type="InterPro" id="IPR006143">
    <property type="entry name" value="RND_pump_MFP"/>
</dbReference>
<dbReference type="Proteomes" id="UP000473278">
    <property type="component" value="Unassembled WGS sequence"/>
</dbReference>
<feature type="region of interest" description="Disordered" evidence="3">
    <location>
        <begin position="380"/>
        <end position="402"/>
    </location>
</feature>
<comment type="caution">
    <text evidence="5">The sequence shown here is derived from an EMBL/GenBank/DDBJ whole genome shotgun (WGS) entry which is preliminary data.</text>
</comment>
<dbReference type="SUPFAM" id="SSF111369">
    <property type="entry name" value="HlyD-like secretion proteins"/>
    <property type="match status" value="1"/>
</dbReference>
<evidence type="ECO:0000256" key="1">
    <source>
        <dbReference type="ARBA" id="ARBA00009477"/>
    </source>
</evidence>
<keyword evidence="2" id="KW-0175">Coiled coil</keyword>
<evidence type="ECO:0000313" key="6">
    <source>
        <dbReference type="Proteomes" id="UP000473278"/>
    </source>
</evidence>
<organism evidence="5 6">
    <name type="scientific">Halalkalibaculum roseum</name>
    <dbReference type="NCBI Taxonomy" id="2709311"/>
    <lineage>
        <taxon>Bacteria</taxon>
        <taxon>Pseudomonadati</taxon>
        <taxon>Balneolota</taxon>
        <taxon>Balneolia</taxon>
        <taxon>Balneolales</taxon>
        <taxon>Balneolaceae</taxon>
        <taxon>Halalkalibaculum</taxon>
    </lineage>
</organism>
<dbReference type="Gene3D" id="2.40.30.170">
    <property type="match status" value="1"/>
</dbReference>
<dbReference type="RefSeq" id="WP_165140180.1">
    <property type="nucleotide sequence ID" value="NZ_JAALLT010000002.1"/>
</dbReference>
<dbReference type="Gene3D" id="1.10.287.470">
    <property type="entry name" value="Helix hairpin bin"/>
    <property type="match status" value="1"/>
</dbReference>
<evidence type="ECO:0000256" key="2">
    <source>
        <dbReference type="SAM" id="Coils"/>
    </source>
</evidence>
<dbReference type="NCBIfam" id="TIGR01730">
    <property type="entry name" value="RND_mfp"/>
    <property type="match status" value="1"/>
</dbReference>
<gene>
    <name evidence="5" type="ORF">G3570_05725</name>
</gene>
<accession>A0A6M1STA1</accession>
<dbReference type="GO" id="GO:0015562">
    <property type="term" value="F:efflux transmembrane transporter activity"/>
    <property type="evidence" value="ECO:0007669"/>
    <property type="project" value="TreeGrafter"/>
</dbReference>
<proteinExistence type="inferred from homology"/>
<dbReference type="Pfam" id="PF25917">
    <property type="entry name" value="BSH_RND"/>
    <property type="match status" value="1"/>
</dbReference>
<feature type="coiled-coil region" evidence="2">
    <location>
        <begin position="108"/>
        <end position="135"/>
    </location>
</feature>
<dbReference type="Gene3D" id="2.40.50.100">
    <property type="match status" value="1"/>
</dbReference>
<feature type="domain" description="Multidrug resistance protein MdtA-like barrel-sandwich hybrid" evidence="4">
    <location>
        <begin position="70"/>
        <end position="212"/>
    </location>
</feature>
<dbReference type="GO" id="GO:1990281">
    <property type="term" value="C:efflux pump complex"/>
    <property type="evidence" value="ECO:0007669"/>
    <property type="project" value="TreeGrafter"/>
</dbReference>
<keyword evidence="6" id="KW-1185">Reference proteome</keyword>
<dbReference type="PANTHER" id="PTHR30469:SF12">
    <property type="entry name" value="MULTIDRUG RESISTANCE PROTEIN MDTA"/>
    <property type="match status" value="1"/>
</dbReference>
<dbReference type="Gene3D" id="2.40.420.20">
    <property type="match status" value="1"/>
</dbReference>
<evidence type="ECO:0000313" key="5">
    <source>
        <dbReference type="EMBL" id="NGP76120.1"/>
    </source>
</evidence>
<evidence type="ECO:0000256" key="3">
    <source>
        <dbReference type="SAM" id="MobiDB-lite"/>
    </source>
</evidence>
<reference evidence="5 6" key="1">
    <citation type="submission" date="2020-02" db="EMBL/GenBank/DDBJ databases">
        <title>Balneolaceae bacterium YR4-1, complete genome.</title>
        <authorList>
            <person name="Li Y."/>
            <person name="Wu S."/>
        </authorList>
    </citation>
    <scope>NUCLEOTIDE SEQUENCE [LARGE SCALE GENOMIC DNA]</scope>
    <source>
        <strain evidence="5 6">YR4-1</strain>
    </source>
</reference>
<sequence>MNWNKTLLISVIILLTGGAVTALIFTTEPEASRSGATQETAMLVNIIEVNRDNYQPIIEAMGTVRASQDITLSPRVSGQIVERSDEFTPGGYVREGDTLLRIDPSDYENNLEQQRSELQQAMADLDLEMGRQEAAEKEYELYGDTLSEQNKARILRKPQLDAVRAQVAAARAAVNRAEMDLKRTTLTAPFDAHIISRNVNIGSQVAPGNNLGRLVGLDTYWVEASVPLSKLRWLNIRNNDNSEGSEVRIRNRTAWQADEYRSGTLFKMVGFIEEQTRMARVLVEIPDPMAYRDENSGSPSLIIGSFVETNIEGNELTDVIRLNRDYVRSNDTVWIMEDGKLRIRDIDVVMRDANYAYISEGLNDTDKVVTTNLSTVSDGAPLRLEGSASQNSSRPDSLMSDM</sequence>
<evidence type="ECO:0000259" key="4">
    <source>
        <dbReference type="Pfam" id="PF25917"/>
    </source>
</evidence>
<protein>
    <submittedName>
        <fullName evidence="5">Efflux RND transporter periplasmic adaptor subunit</fullName>
    </submittedName>
</protein>
<name>A0A6M1STA1_9BACT</name>